<proteinExistence type="predicted"/>
<feature type="region of interest" description="Disordered" evidence="1">
    <location>
        <begin position="1"/>
        <end position="104"/>
    </location>
</feature>
<dbReference type="Proteomes" id="UP001583280">
    <property type="component" value="Unassembled WGS sequence"/>
</dbReference>
<feature type="region of interest" description="Disordered" evidence="1">
    <location>
        <begin position="424"/>
        <end position="464"/>
    </location>
</feature>
<dbReference type="EMBL" id="JAWDJO010000125">
    <property type="protein sequence ID" value="KAL1892707.1"/>
    <property type="molecule type" value="Genomic_DNA"/>
</dbReference>
<comment type="caution">
    <text evidence="2">The sequence shown here is derived from an EMBL/GenBank/DDBJ whole genome shotgun (WGS) entry which is preliminary data.</text>
</comment>
<gene>
    <name evidence="2" type="ORF">Cpir12675_004441</name>
</gene>
<evidence type="ECO:0000313" key="3">
    <source>
        <dbReference type="Proteomes" id="UP001583280"/>
    </source>
</evidence>
<name>A0ABR3YXS1_9PEZI</name>
<feature type="compositionally biased region" description="Basic and acidic residues" evidence="1">
    <location>
        <begin position="83"/>
        <end position="104"/>
    </location>
</feature>
<evidence type="ECO:0000313" key="2">
    <source>
        <dbReference type="EMBL" id="KAL1892707.1"/>
    </source>
</evidence>
<evidence type="ECO:0000256" key="1">
    <source>
        <dbReference type="SAM" id="MobiDB-lite"/>
    </source>
</evidence>
<protein>
    <submittedName>
        <fullName evidence="2">Uncharacterized protein</fullName>
    </submittedName>
</protein>
<sequence length="464" mass="50672">MAREDAMGDATEASPEQNPKTPLEDVEMGAADTETGPEDDATLQTTGANIAASPDNTAQELHNNKAQKESVALPQSIKNNATDTDKAPMHENTKPGDPKTEKERNLATVQNHLEREMKQAMRRGEALIWLAEKIPEVCNEAVTMAKGDASVKKLAGHVAAKGDGGKGKNVVLKKTTPNKKPLAPTPRNEERVRVFIRGPSKPANQETGSAIATALGETLEELELKKVNSGWAFYTKKSAATAERLNKVKEACGAKACEQERQWTHARITGLADYFVAGNDGLRTTKNEEWFTGQIAEKTGGQVMSIKWQFETEKFMDATLKVAIDLPEGQKLPDNITFEGSTMASTVKKCRNPLLPLCRTCWELHPTSRCKEKARCRLCGHTAHGEKEHAGPAKPCLTCKETGHAAGDTACKRGIRLRETSAKLTAASRADTEHDGHARKRKRLASVERSPNEVGTRTVQLRKE</sequence>
<feature type="region of interest" description="Disordered" evidence="1">
    <location>
        <begin position="166"/>
        <end position="188"/>
    </location>
</feature>
<feature type="compositionally biased region" description="Polar residues" evidence="1">
    <location>
        <begin position="42"/>
        <end position="61"/>
    </location>
</feature>
<reference evidence="2 3" key="1">
    <citation type="journal article" date="2024" name="IMA Fungus">
        <title>IMA Genome - F19 : A genome assembly and annotation guide to empower mycologists, including annotated draft genome sequences of Ceratocystis pirilliformis, Diaporthe australafricana, Fusarium ophioides, Paecilomyces lecythidis, and Sporothrix stenoceras.</title>
        <authorList>
            <person name="Aylward J."/>
            <person name="Wilson A.M."/>
            <person name="Visagie C.M."/>
            <person name="Spraker J."/>
            <person name="Barnes I."/>
            <person name="Buitendag C."/>
            <person name="Ceriani C."/>
            <person name="Del Mar Angel L."/>
            <person name="du Plessis D."/>
            <person name="Fuchs T."/>
            <person name="Gasser K."/>
            <person name="Kramer D."/>
            <person name="Li W."/>
            <person name="Munsamy K."/>
            <person name="Piso A."/>
            <person name="Price J.L."/>
            <person name="Sonnekus B."/>
            <person name="Thomas C."/>
            <person name="van der Nest A."/>
            <person name="van Dijk A."/>
            <person name="van Heerden A."/>
            <person name="van Vuuren N."/>
            <person name="Yilmaz N."/>
            <person name="Duong T.A."/>
            <person name="van der Merwe N.A."/>
            <person name="Wingfield M.J."/>
            <person name="Wingfield B.D."/>
        </authorList>
    </citation>
    <scope>NUCLEOTIDE SEQUENCE [LARGE SCALE GENOMIC DNA]</scope>
    <source>
        <strain evidence="2 3">CMW 12675</strain>
    </source>
</reference>
<organism evidence="2 3">
    <name type="scientific">Ceratocystis pirilliformis</name>
    <dbReference type="NCBI Taxonomy" id="259994"/>
    <lineage>
        <taxon>Eukaryota</taxon>
        <taxon>Fungi</taxon>
        <taxon>Dikarya</taxon>
        <taxon>Ascomycota</taxon>
        <taxon>Pezizomycotina</taxon>
        <taxon>Sordariomycetes</taxon>
        <taxon>Hypocreomycetidae</taxon>
        <taxon>Microascales</taxon>
        <taxon>Ceratocystidaceae</taxon>
        <taxon>Ceratocystis</taxon>
    </lineage>
</organism>
<accession>A0ABR3YXS1</accession>
<keyword evidence="3" id="KW-1185">Reference proteome</keyword>
<feature type="compositionally biased region" description="Polar residues" evidence="1">
    <location>
        <begin position="453"/>
        <end position="464"/>
    </location>
</feature>